<dbReference type="GO" id="GO:0016020">
    <property type="term" value="C:membrane"/>
    <property type="evidence" value="ECO:0007669"/>
    <property type="project" value="InterPro"/>
</dbReference>
<dbReference type="AlphaFoldDB" id="A0A7Y0HU67"/>
<feature type="transmembrane region" description="Helical" evidence="1">
    <location>
        <begin position="112"/>
        <end position="136"/>
    </location>
</feature>
<reference evidence="2 3" key="1">
    <citation type="submission" date="2020-02" db="EMBL/GenBank/DDBJ databases">
        <title>Characterization of phylogenetic diversity of novel bifidobacterial species isolated in Czech ZOOs.</title>
        <authorList>
            <person name="Lugli G.A."/>
            <person name="Vera N.B."/>
            <person name="Ventura M."/>
        </authorList>
    </citation>
    <scope>NUCLEOTIDE SEQUENCE [LARGE SCALE GENOMIC DNA]</scope>
    <source>
        <strain evidence="2 3">DSM 109960</strain>
    </source>
</reference>
<keyword evidence="1" id="KW-0812">Transmembrane</keyword>
<proteinExistence type="predicted"/>
<organism evidence="2 3">
    <name type="scientific">Bifidobacterium erythrocebi</name>
    <dbReference type="NCBI Taxonomy" id="2675325"/>
    <lineage>
        <taxon>Bacteria</taxon>
        <taxon>Bacillati</taxon>
        <taxon>Actinomycetota</taxon>
        <taxon>Actinomycetes</taxon>
        <taxon>Bifidobacteriales</taxon>
        <taxon>Bifidobacteriaceae</taxon>
        <taxon>Bifidobacterium</taxon>
    </lineage>
</organism>
<evidence type="ECO:0000313" key="2">
    <source>
        <dbReference type="EMBL" id="NMM95836.1"/>
    </source>
</evidence>
<evidence type="ECO:0000313" key="3">
    <source>
        <dbReference type="Proteomes" id="UP000529710"/>
    </source>
</evidence>
<dbReference type="InterPro" id="IPR003425">
    <property type="entry name" value="CCB3/YggT"/>
</dbReference>
<accession>A0A7Y0HU67</accession>
<keyword evidence="1" id="KW-0472">Membrane</keyword>
<dbReference type="EMBL" id="JAAIIF010000006">
    <property type="protein sequence ID" value="NMM95836.1"/>
    <property type="molecule type" value="Genomic_DNA"/>
</dbReference>
<dbReference type="Proteomes" id="UP000529710">
    <property type="component" value="Unassembled WGS sequence"/>
</dbReference>
<evidence type="ECO:0000256" key="1">
    <source>
        <dbReference type="SAM" id="Phobius"/>
    </source>
</evidence>
<dbReference type="Pfam" id="PF02325">
    <property type="entry name" value="CCB3_YggT"/>
    <property type="match status" value="1"/>
</dbReference>
<keyword evidence="3" id="KW-1185">Reference proteome</keyword>
<protein>
    <submittedName>
        <fullName evidence="2">Hemolysin</fullName>
    </submittedName>
</protein>
<feature type="transmembrane region" description="Helical" evidence="1">
    <location>
        <begin position="12"/>
        <end position="32"/>
    </location>
</feature>
<keyword evidence="1" id="KW-1133">Transmembrane helix</keyword>
<gene>
    <name evidence="2" type="ORF">G1C98_0572</name>
</gene>
<sequence>MGRHQSGTRNHWLFRVPESYMWAVVLAAVIRSGRNAPIPWYGVCMLIYLLVRLFNFAIDAYLAVLFIRMLLDWASILFPRWYPRGFIADLVNAVYTATEPPLRWLRRYIPPIRMGAIGLDVSFMVLYFLLVVLRVLI</sequence>
<comment type="caution">
    <text evidence="2">The sequence shown here is derived from an EMBL/GenBank/DDBJ whole genome shotgun (WGS) entry which is preliminary data.</text>
</comment>
<name>A0A7Y0HU67_9BIFI</name>